<dbReference type="EMBL" id="CAVLEF010000011">
    <property type="protein sequence ID" value="CAK1548897.1"/>
    <property type="molecule type" value="Genomic_DNA"/>
</dbReference>
<evidence type="ECO:0000313" key="4">
    <source>
        <dbReference type="Proteomes" id="UP001497472"/>
    </source>
</evidence>
<evidence type="ECO:0000256" key="2">
    <source>
        <dbReference type="SAM" id="SignalP"/>
    </source>
</evidence>
<sequence>MRAFSLCFLVFAFVLLLDSSSAFHTKQKIHGYMLGRYGLGGHGAYDTAYYGRGYLPPSVFPPTTTVPPHRHRSPLPMDDKYKSSDN</sequence>
<evidence type="ECO:0000256" key="1">
    <source>
        <dbReference type="SAM" id="MobiDB-lite"/>
    </source>
</evidence>
<protein>
    <submittedName>
        <fullName evidence="3">Uncharacterized protein</fullName>
    </submittedName>
</protein>
<keyword evidence="4" id="KW-1185">Reference proteome</keyword>
<organism evidence="3 4">
    <name type="scientific">Leptosia nina</name>
    <dbReference type="NCBI Taxonomy" id="320188"/>
    <lineage>
        <taxon>Eukaryota</taxon>
        <taxon>Metazoa</taxon>
        <taxon>Ecdysozoa</taxon>
        <taxon>Arthropoda</taxon>
        <taxon>Hexapoda</taxon>
        <taxon>Insecta</taxon>
        <taxon>Pterygota</taxon>
        <taxon>Neoptera</taxon>
        <taxon>Endopterygota</taxon>
        <taxon>Lepidoptera</taxon>
        <taxon>Glossata</taxon>
        <taxon>Ditrysia</taxon>
        <taxon>Papilionoidea</taxon>
        <taxon>Pieridae</taxon>
        <taxon>Pierinae</taxon>
        <taxon>Leptosia</taxon>
    </lineage>
</organism>
<feature type="region of interest" description="Disordered" evidence="1">
    <location>
        <begin position="61"/>
        <end position="86"/>
    </location>
</feature>
<accession>A0AAV1JH89</accession>
<keyword evidence="2" id="KW-0732">Signal</keyword>
<feature type="compositionally biased region" description="Basic and acidic residues" evidence="1">
    <location>
        <begin position="77"/>
        <end position="86"/>
    </location>
</feature>
<dbReference type="Proteomes" id="UP001497472">
    <property type="component" value="Unassembled WGS sequence"/>
</dbReference>
<feature type="signal peptide" evidence="2">
    <location>
        <begin position="1"/>
        <end position="22"/>
    </location>
</feature>
<proteinExistence type="predicted"/>
<feature type="chain" id="PRO_5043942710" evidence="2">
    <location>
        <begin position="23"/>
        <end position="86"/>
    </location>
</feature>
<name>A0AAV1JH89_9NEOP</name>
<gene>
    <name evidence="3" type="ORF">LNINA_LOCUS8245</name>
</gene>
<evidence type="ECO:0000313" key="3">
    <source>
        <dbReference type="EMBL" id="CAK1548897.1"/>
    </source>
</evidence>
<comment type="caution">
    <text evidence="3">The sequence shown here is derived from an EMBL/GenBank/DDBJ whole genome shotgun (WGS) entry which is preliminary data.</text>
</comment>
<dbReference type="AlphaFoldDB" id="A0AAV1JH89"/>
<reference evidence="3 4" key="1">
    <citation type="submission" date="2023-11" db="EMBL/GenBank/DDBJ databases">
        <authorList>
            <person name="Okamura Y."/>
        </authorList>
    </citation>
    <scope>NUCLEOTIDE SEQUENCE [LARGE SCALE GENOMIC DNA]</scope>
</reference>